<evidence type="ECO:0000256" key="4">
    <source>
        <dbReference type="ARBA" id="ARBA00022679"/>
    </source>
</evidence>
<dbReference type="InterPro" id="IPR025828">
    <property type="entry name" value="Put_sensor_dom"/>
</dbReference>
<dbReference type="Proteomes" id="UP001501570">
    <property type="component" value="Unassembled WGS sequence"/>
</dbReference>
<comment type="caution">
    <text evidence="11">The sequence shown here is derived from an EMBL/GenBank/DDBJ whole genome shotgun (WGS) entry which is preliminary data.</text>
</comment>
<dbReference type="PANTHER" id="PTHR24421">
    <property type="entry name" value="NITRATE/NITRITE SENSOR PROTEIN NARX-RELATED"/>
    <property type="match status" value="1"/>
</dbReference>
<dbReference type="PANTHER" id="PTHR24421:SF10">
    <property type="entry name" value="NITRATE_NITRITE SENSOR PROTEIN NARQ"/>
    <property type="match status" value="1"/>
</dbReference>
<evidence type="ECO:0000313" key="11">
    <source>
        <dbReference type="EMBL" id="GAA5197286.1"/>
    </source>
</evidence>
<keyword evidence="9" id="KW-0472">Membrane</keyword>
<keyword evidence="7" id="KW-0067">ATP-binding</keyword>
<dbReference type="Gene3D" id="3.30.565.10">
    <property type="entry name" value="Histidine kinase-like ATPase, C-terminal domain"/>
    <property type="match status" value="1"/>
</dbReference>
<accession>A0ABP9SLN5</accession>
<dbReference type="InterPro" id="IPR011712">
    <property type="entry name" value="Sig_transdc_His_kin_sub3_dim/P"/>
</dbReference>
<evidence type="ECO:0000313" key="12">
    <source>
        <dbReference type="Proteomes" id="UP001501570"/>
    </source>
</evidence>
<gene>
    <name evidence="11" type="ORF">GCM10023322_68180</name>
</gene>
<evidence type="ECO:0000256" key="1">
    <source>
        <dbReference type="ARBA" id="ARBA00000085"/>
    </source>
</evidence>
<evidence type="ECO:0000256" key="9">
    <source>
        <dbReference type="SAM" id="Phobius"/>
    </source>
</evidence>
<comment type="catalytic activity">
    <reaction evidence="1">
        <text>ATP + protein L-histidine = ADP + protein N-phospho-L-histidine.</text>
        <dbReference type="EC" id="2.7.13.3"/>
    </reaction>
</comment>
<feature type="domain" description="Histidine kinase/HSP90-like ATPase" evidence="10">
    <location>
        <begin position="318"/>
        <end position="407"/>
    </location>
</feature>
<dbReference type="SUPFAM" id="SSF55874">
    <property type="entry name" value="ATPase domain of HSP90 chaperone/DNA topoisomerase II/histidine kinase"/>
    <property type="match status" value="1"/>
</dbReference>
<dbReference type="Gene3D" id="1.20.5.1930">
    <property type="match status" value="1"/>
</dbReference>
<evidence type="ECO:0000256" key="3">
    <source>
        <dbReference type="ARBA" id="ARBA00022553"/>
    </source>
</evidence>
<feature type="transmembrane region" description="Helical" evidence="9">
    <location>
        <begin position="157"/>
        <end position="175"/>
    </location>
</feature>
<name>A0ABP9SLN5_9ACTN</name>
<feature type="transmembrane region" description="Helical" evidence="9">
    <location>
        <begin position="9"/>
        <end position="28"/>
    </location>
</feature>
<keyword evidence="3" id="KW-0597">Phosphoprotein</keyword>
<keyword evidence="12" id="KW-1185">Reference proteome</keyword>
<evidence type="ECO:0000256" key="8">
    <source>
        <dbReference type="ARBA" id="ARBA00023012"/>
    </source>
</evidence>
<dbReference type="SMART" id="SM00387">
    <property type="entry name" value="HATPase_c"/>
    <property type="match status" value="1"/>
</dbReference>
<reference evidence="12" key="1">
    <citation type="journal article" date="2019" name="Int. J. Syst. Evol. Microbiol.">
        <title>The Global Catalogue of Microorganisms (GCM) 10K type strain sequencing project: providing services to taxonomists for standard genome sequencing and annotation.</title>
        <authorList>
            <consortium name="The Broad Institute Genomics Platform"/>
            <consortium name="The Broad Institute Genome Sequencing Center for Infectious Disease"/>
            <person name="Wu L."/>
            <person name="Ma J."/>
        </authorList>
    </citation>
    <scope>NUCLEOTIDE SEQUENCE [LARGE SCALE GENOMIC DNA]</scope>
    <source>
        <strain evidence="12">JCM 18304</strain>
    </source>
</reference>
<dbReference type="EC" id="2.7.13.3" evidence="2"/>
<evidence type="ECO:0000256" key="6">
    <source>
        <dbReference type="ARBA" id="ARBA00022777"/>
    </source>
</evidence>
<feature type="transmembrane region" description="Helical" evidence="9">
    <location>
        <begin position="34"/>
        <end position="53"/>
    </location>
</feature>
<dbReference type="Pfam" id="PF13796">
    <property type="entry name" value="Sensor"/>
    <property type="match status" value="1"/>
</dbReference>
<proteinExistence type="predicted"/>
<dbReference type="InterPro" id="IPR050482">
    <property type="entry name" value="Sensor_HK_TwoCompSys"/>
</dbReference>
<dbReference type="Pfam" id="PF02518">
    <property type="entry name" value="HATPase_c"/>
    <property type="match status" value="1"/>
</dbReference>
<keyword evidence="9" id="KW-1133">Transmembrane helix</keyword>
<organism evidence="11 12">
    <name type="scientific">Rugosimonospora acidiphila</name>
    <dbReference type="NCBI Taxonomy" id="556531"/>
    <lineage>
        <taxon>Bacteria</taxon>
        <taxon>Bacillati</taxon>
        <taxon>Actinomycetota</taxon>
        <taxon>Actinomycetes</taxon>
        <taxon>Micromonosporales</taxon>
        <taxon>Micromonosporaceae</taxon>
        <taxon>Rugosimonospora</taxon>
    </lineage>
</organism>
<feature type="transmembrane region" description="Helical" evidence="9">
    <location>
        <begin position="104"/>
        <end position="137"/>
    </location>
</feature>
<keyword evidence="9" id="KW-0812">Transmembrane</keyword>
<evidence type="ECO:0000256" key="5">
    <source>
        <dbReference type="ARBA" id="ARBA00022741"/>
    </source>
</evidence>
<dbReference type="EMBL" id="BAABJQ010000029">
    <property type="protein sequence ID" value="GAA5197286.1"/>
    <property type="molecule type" value="Genomic_DNA"/>
</dbReference>
<evidence type="ECO:0000256" key="2">
    <source>
        <dbReference type="ARBA" id="ARBA00012438"/>
    </source>
</evidence>
<dbReference type="Pfam" id="PF07730">
    <property type="entry name" value="HisKA_3"/>
    <property type="match status" value="1"/>
</dbReference>
<dbReference type="InterPro" id="IPR003594">
    <property type="entry name" value="HATPase_dom"/>
</dbReference>
<sequence length="407" mass="42464">MITKAGRALAYVATGLFAGVLGFVWSVAATLAVVLTSVTHLGGHVFLGVAWVTRRFAGVERRRAGWVLGAPIAAPYVPVSGDRVRKRVGAVAGQPATWRDLAWLVLLLPVGLITGVAGLVVAVVGLATVAAPAWAWAVPNPHAPFPMRPLLTTMPGRFGSTVIGLALLPVVIWIVRILGAAAARLASALLAPGEHRRLVDEATRLAETRRRVVDAQAAELRRIERDLHDGAQARIVAAGMTLALAARKLRADSDAAPDVDLARRQLDDALGELRRLVRGIHPPILTDRGLHASLAALAGDSPFPVQLRGDRDARYPAAVESAAYFVVAEGLTNAAKHAAATAGTIDVARVGDLVRVEVHDNGRGGADPAGAGLDGLRRRVEALDGALTLTSPAGGPTILRAELPCAS</sequence>
<protein>
    <recommendedName>
        <fullName evidence="2">histidine kinase</fullName>
        <ecNumber evidence="2">2.7.13.3</ecNumber>
    </recommendedName>
</protein>
<evidence type="ECO:0000259" key="10">
    <source>
        <dbReference type="SMART" id="SM00387"/>
    </source>
</evidence>
<evidence type="ECO:0000256" key="7">
    <source>
        <dbReference type="ARBA" id="ARBA00022840"/>
    </source>
</evidence>
<keyword evidence="4" id="KW-0808">Transferase</keyword>
<keyword evidence="6" id="KW-0418">Kinase</keyword>
<keyword evidence="8" id="KW-0902">Two-component regulatory system</keyword>
<keyword evidence="5" id="KW-0547">Nucleotide-binding</keyword>
<dbReference type="InterPro" id="IPR036890">
    <property type="entry name" value="HATPase_C_sf"/>
</dbReference>